<dbReference type="EMBL" id="DRMS01000143">
    <property type="protein sequence ID" value="HFC91854.1"/>
    <property type="molecule type" value="Genomic_DNA"/>
</dbReference>
<feature type="compositionally biased region" description="Basic and acidic residues" evidence="1">
    <location>
        <begin position="217"/>
        <end position="226"/>
    </location>
</feature>
<feature type="domain" description="Anti-sigma K factor RskA C-terminal" evidence="3">
    <location>
        <begin position="116"/>
        <end position="229"/>
    </location>
</feature>
<protein>
    <recommendedName>
        <fullName evidence="3">Anti-sigma K factor RskA C-terminal domain-containing protein</fullName>
    </recommendedName>
</protein>
<feature type="region of interest" description="Disordered" evidence="1">
    <location>
        <begin position="217"/>
        <end position="241"/>
    </location>
</feature>
<keyword evidence="2" id="KW-0812">Transmembrane</keyword>
<proteinExistence type="predicted"/>
<dbReference type="GO" id="GO:0005886">
    <property type="term" value="C:plasma membrane"/>
    <property type="evidence" value="ECO:0007669"/>
    <property type="project" value="InterPro"/>
</dbReference>
<name>A0A7V2T1T2_LEUMU</name>
<organism evidence="4">
    <name type="scientific">Leucothrix mucor</name>
    <dbReference type="NCBI Taxonomy" id="45248"/>
    <lineage>
        <taxon>Bacteria</taxon>
        <taxon>Pseudomonadati</taxon>
        <taxon>Pseudomonadota</taxon>
        <taxon>Gammaproteobacteria</taxon>
        <taxon>Thiotrichales</taxon>
        <taxon>Thiotrichaceae</taxon>
        <taxon>Leucothrix</taxon>
    </lineage>
</organism>
<gene>
    <name evidence="4" type="ORF">ENJ51_03490</name>
</gene>
<evidence type="ECO:0000313" key="4">
    <source>
        <dbReference type="EMBL" id="HFC91854.1"/>
    </source>
</evidence>
<dbReference type="InterPro" id="IPR018764">
    <property type="entry name" value="RskA_C"/>
</dbReference>
<evidence type="ECO:0000256" key="1">
    <source>
        <dbReference type="SAM" id="MobiDB-lite"/>
    </source>
</evidence>
<dbReference type="Pfam" id="PF10099">
    <property type="entry name" value="RskA_C"/>
    <property type="match status" value="1"/>
</dbReference>
<sequence length="241" mass="26899">MSSIKRYQNPEIFEQLAMEYAVGGLHGRARKRFEALMETHFYLKATVEAYEYKFAHLVELLPDEKPSDQLWENISTQIAMNTPASEVKKTSWWHSLFNAKAYGLVASALIVSAVLFFNPMTGSPIAYTAVLESNTTHTAMAVTRISQADMQISIDMVKRPDIPDNMELHLWCHPKGGGKPVMMGTIATSGETIIRIDKAEWRSFKNVGLLAVSIEPKGKQNSDKPSGKILLEGQLSSIHET</sequence>
<dbReference type="Proteomes" id="UP000885750">
    <property type="component" value="Unassembled WGS sequence"/>
</dbReference>
<evidence type="ECO:0000256" key="2">
    <source>
        <dbReference type="SAM" id="Phobius"/>
    </source>
</evidence>
<accession>A0A7V2T1T2</accession>
<evidence type="ECO:0000259" key="3">
    <source>
        <dbReference type="Pfam" id="PF10099"/>
    </source>
</evidence>
<keyword evidence="2" id="KW-0472">Membrane</keyword>
<keyword evidence="2" id="KW-1133">Transmembrane helix</keyword>
<feature type="transmembrane region" description="Helical" evidence="2">
    <location>
        <begin position="99"/>
        <end position="117"/>
    </location>
</feature>
<reference evidence="4" key="1">
    <citation type="journal article" date="2020" name="mSystems">
        <title>Genome- and Community-Level Interaction Insights into Carbon Utilization and Element Cycling Functions of Hydrothermarchaeota in Hydrothermal Sediment.</title>
        <authorList>
            <person name="Zhou Z."/>
            <person name="Liu Y."/>
            <person name="Xu W."/>
            <person name="Pan J."/>
            <person name="Luo Z.H."/>
            <person name="Li M."/>
        </authorList>
    </citation>
    <scope>NUCLEOTIDE SEQUENCE [LARGE SCALE GENOMIC DNA]</scope>
    <source>
        <strain evidence="4">HyVt-493</strain>
    </source>
</reference>
<dbReference type="AlphaFoldDB" id="A0A7V2T1T2"/>
<comment type="caution">
    <text evidence="4">The sequence shown here is derived from an EMBL/GenBank/DDBJ whole genome shotgun (WGS) entry which is preliminary data.</text>
</comment>